<dbReference type="GO" id="GO:0003676">
    <property type="term" value="F:nucleic acid binding"/>
    <property type="evidence" value="ECO:0007669"/>
    <property type="project" value="InterPro"/>
</dbReference>
<dbReference type="EMBL" id="UOFB01000007">
    <property type="protein sequence ID" value="VAW43923.1"/>
    <property type="molecule type" value="Genomic_DNA"/>
</dbReference>
<dbReference type="SMART" id="SM00847">
    <property type="entry name" value="HA2"/>
    <property type="match status" value="1"/>
</dbReference>
<feature type="domain" description="Helicase C-terminal" evidence="6">
    <location>
        <begin position="207"/>
        <end position="388"/>
    </location>
</feature>
<dbReference type="InterPro" id="IPR011545">
    <property type="entry name" value="DEAD/DEAH_box_helicase_dom"/>
</dbReference>
<sequence length="855" mass="96718">MSLPSDLPIQALLPQIQQVLTQHNTAILQAEPGAGKSTQVPLALMNAPYLAGRKILLLEPRRLAVRTLAYFLAKQLGEKVGQRVGYQVRNDRKTSAQTQLEIITEGVLIRRLQQDPELSNTALIIFDEFHERSLEADLALALTLECQTELRDDLKILLMSATLESNTISGFLNNAPIIHCPGRSFPVHRYYLDKPISTQRYDALYTTLTHILCNVVEKHSGDCLIFLAGQKEIFTAIRFASKALNTQDFVFLPLYGGLSPDAQNNVLQPDSKNRRKIIFATNIAETSVTIEGIRCVIDSGLVRKAQYDPSSGMTRMVTQKTSKASATQRAGRAGRLCEGHAYCLWTESEQQQKPDFETEAILTSDLSDLTLETAMWGEDSPYNLRWLTPPPKPHYDTAKQLLTQLAFLNPKGGITPLGNMAAQLGLPCRLAKMLLSCPVHQQQVACDLAAILSERDLFKKAEQLHFGADIAERLQALQAYRNNKQQALTHYPLIISSTSEAMTNSRNWLQRLSKITHPENNSKKFPPTHAKETLSIGQLIALAYPDRIAKRRAPNDCRYQLSNGKGTVLKEHDKLTQEPWLVVAELDGQRREGLTYLACAITLTEIETLFATQIKEQVDIQFDAKKQSIQGVTKKTLGALSLHSFVLSKLRPEQIQTCLIHTLKTSNLAGLPWSKKTSNWLNRVRWLGQYLPEFEGFSEQELLEEFDNWCAPYLTHIQKWRDLAKLDLLNLLKARLNFKQHNTLDKEAPSMYTAPSNKRVPIHYQTDKPPYVAIQLQELFGETHSPRLANGQISLTFELLSPAQRPIQITSDLAHFWQNSYIEVAKEMRGKYRRHRWPEKPLEERAGKSIQTRKK</sequence>
<dbReference type="PANTHER" id="PTHR43519">
    <property type="entry name" value="ATP-DEPENDENT RNA HELICASE HRPB"/>
    <property type="match status" value="1"/>
</dbReference>
<keyword evidence="2" id="KW-0378">Hydrolase</keyword>
<keyword evidence="4" id="KW-0067">ATP-binding</keyword>
<dbReference type="PIRSF" id="PIRSF005496">
    <property type="entry name" value="ATP_hel_hrpB"/>
    <property type="match status" value="1"/>
</dbReference>
<evidence type="ECO:0000256" key="4">
    <source>
        <dbReference type="ARBA" id="ARBA00022840"/>
    </source>
</evidence>
<dbReference type="Gene3D" id="1.20.120.1080">
    <property type="match status" value="1"/>
</dbReference>
<evidence type="ECO:0000256" key="1">
    <source>
        <dbReference type="ARBA" id="ARBA00022741"/>
    </source>
</evidence>
<dbReference type="Pfam" id="PF08482">
    <property type="entry name" value="HrpB_C"/>
    <property type="match status" value="1"/>
</dbReference>
<dbReference type="InterPro" id="IPR007502">
    <property type="entry name" value="Helicase-assoc_dom"/>
</dbReference>
<proteinExistence type="predicted"/>
<organism evidence="7">
    <name type="scientific">hydrothermal vent metagenome</name>
    <dbReference type="NCBI Taxonomy" id="652676"/>
    <lineage>
        <taxon>unclassified sequences</taxon>
        <taxon>metagenomes</taxon>
        <taxon>ecological metagenomes</taxon>
    </lineage>
</organism>
<dbReference type="InterPro" id="IPR049614">
    <property type="entry name" value="HrpB_DEXH"/>
</dbReference>
<dbReference type="InterPro" id="IPR013689">
    <property type="entry name" value="RNA_helicase_ATP-dep_HrpB_C"/>
</dbReference>
<name>A0A3B0VUV2_9ZZZZ</name>
<dbReference type="GO" id="GO:0004386">
    <property type="term" value="F:helicase activity"/>
    <property type="evidence" value="ECO:0007669"/>
    <property type="project" value="UniProtKB-KW"/>
</dbReference>
<dbReference type="Pfam" id="PF00271">
    <property type="entry name" value="Helicase_C"/>
    <property type="match status" value="1"/>
</dbReference>
<evidence type="ECO:0000259" key="5">
    <source>
        <dbReference type="PROSITE" id="PS51192"/>
    </source>
</evidence>
<dbReference type="NCBIfam" id="TIGR01970">
    <property type="entry name" value="DEAH_box_HrpB"/>
    <property type="match status" value="1"/>
</dbReference>
<dbReference type="FunFam" id="3.40.50.300:FF:002125">
    <property type="entry name" value="ATP-dependent helicase HrpB"/>
    <property type="match status" value="1"/>
</dbReference>
<dbReference type="PROSITE" id="PS51192">
    <property type="entry name" value="HELICASE_ATP_BIND_1"/>
    <property type="match status" value="1"/>
</dbReference>
<evidence type="ECO:0000313" key="7">
    <source>
        <dbReference type="EMBL" id="VAW43923.1"/>
    </source>
</evidence>
<feature type="domain" description="Helicase ATP-binding" evidence="5">
    <location>
        <begin position="17"/>
        <end position="181"/>
    </location>
</feature>
<evidence type="ECO:0000256" key="2">
    <source>
        <dbReference type="ARBA" id="ARBA00022801"/>
    </source>
</evidence>
<dbReference type="GO" id="GO:0016787">
    <property type="term" value="F:hydrolase activity"/>
    <property type="evidence" value="ECO:0007669"/>
    <property type="project" value="UniProtKB-KW"/>
</dbReference>
<dbReference type="InterPro" id="IPR001650">
    <property type="entry name" value="Helicase_C-like"/>
</dbReference>
<gene>
    <name evidence="7" type="ORF">MNBD_GAMMA04-2328</name>
</gene>
<dbReference type="InterPro" id="IPR027417">
    <property type="entry name" value="P-loop_NTPase"/>
</dbReference>
<dbReference type="SMART" id="SM00490">
    <property type="entry name" value="HELICc"/>
    <property type="match status" value="1"/>
</dbReference>
<evidence type="ECO:0000259" key="6">
    <source>
        <dbReference type="PROSITE" id="PS51194"/>
    </source>
</evidence>
<keyword evidence="1" id="KW-0547">Nucleotide-binding</keyword>
<keyword evidence="3 7" id="KW-0347">Helicase</keyword>
<evidence type="ECO:0000256" key="3">
    <source>
        <dbReference type="ARBA" id="ARBA00022806"/>
    </source>
</evidence>
<dbReference type="GO" id="GO:0005524">
    <property type="term" value="F:ATP binding"/>
    <property type="evidence" value="ECO:0007669"/>
    <property type="project" value="UniProtKB-KW"/>
</dbReference>
<dbReference type="AlphaFoldDB" id="A0A3B0VUV2"/>
<dbReference type="InterPro" id="IPR010225">
    <property type="entry name" value="HrpB"/>
</dbReference>
<dbReference type="SUPFAM" id="SSF52540">
    <property type="entry name" value="P-loop containing nucleoside triphosphate hydrolases"/>
    <property type="match status" value="1"/>
</dbReference>
<dbReference type="InterPro" id="IPR014001">
    <property type="entry name" value="Helicase_ATP-bd"/>
</dbReference>
<protein>
    <submittedName>
        <fullName evidence="7">ATP-dependent helicase HrpB</fullName>
    </submittedName>
</protein>
<dbReference type="SMART" id="SM00487">
    <property type="entry name" value="DEXDc"/>
    <property type="match status" value="1"/>
</dbReference>
<dbReference type="PROSITE" id="PS51194">
    <property type="entry name" value="HELICASE_CTER"/>
    <property type="match status" value="1"/>
</dbReference>
<dbReference type="CDD" id="cd18791">
    <property type="entry name" value="SF2_C_RHA"/>
    <property type="match status" value="1"/>
</dbReference>
<dbReference type="CDD" id="cd17990">
    <property type="entry name" value="DEXHc_HrpB"/>
    <property type="match status" value="1"/>
</dbReference>
<dbReference type="PANTHER" id="PTHR43519:SF1">
    <property type="entry name" value="ATP-DEPENDENT RNA HELICASE HRPB"/>
    <property type="match status" value="1"/>
</dbReference>
<dbReference type="Pfam" id="PF00270">
    <property type="entry name" value="DEAD"/>
    <property type="match status" value="1"/>
</dbReference>
<accession>A0A3B0VUV2</accession>
<dbReference type="Gene3D" id="3.40.50.300">
    <property type="entry name" value="P-loop containing nucleotide triphosphate hydrolases"/>
    <property type="match status" value="2"/>
</dbReference>
<reference evidence="7" key="1">
    <citation type="submission" date="2018-06" db="EMBL/GenBank/DDBJ databases">
        <authorList>
            <person name="Zhirakovskaya E."/>
        </authorList>
    </citation>
    <scope>NUCLEOTIDE SEQUENCE</scope>
</reference>